<dbReference type="SUPFAM" id="SSF55729">
    <property type="entry name" value="Acyl-CoA N-acyltransferases (Nat)"/>
    <property type="match status" value="1"/>
</dbReference>
<evidence type="ECO:0000256" key="2">
    <source>
        <dbReference type="ARBA" id="ARBA00022679"/>
    </source>
</evidence>
<sequence length="340" mass="37849">MMRIRPVRSADLDKLHALAARSGVGLTTLPKKKEALAERIAVSEHAFATPIEKPGNEYYLFVLEDTETGALVGTCALAAAVGMQQPFYTYTVGRVVHASPSLKIHNTVDTLYLGNDFTGCTEICTLFLDPDYRGGANGRLLSRSRFLFLADQAKRFDNRIIAEMRGVSDDEGNSPFWESLGRKFFSMEFAEADAMCVNGNQFIAELMPHYPIYVCMLTPEAQEVIGKVHPATEPAYNMLIEEGFRYTGHVDIFDAGPTIESDLKNIRSVKKSLRCDWRVAPADSIEKPETYLLANCRLQDYRACLGEVNFDADGNLLVTDDIVRALELAPGEKLRACRLF</sequence>
<dbReference type="GO" id="GO:0008791">
    <property type="term" value="F:arginine N-succinyltransferase activity"/>
    <property type="evidence" value="ECO:0007669"/>
    <property type="project" value="UniProtKB-UniRule"/>
</dbReference>
<keyword evidence="1" id="KW-0056">Arginine metabolism</keyword>
<evidence type="ECO:0000313" key="5">
    <source>
        <dbReference type="EMBL" id="TDQ50644.1"/>
    </source>
</evidence>
<organism evidence="5 6">
    <name type="scientific">Permianibacter aggregans</name>
    <dbReference type="NCBI Taxonomy" id="1510150"/>
    <lineage>
        <taxon>Bacteria</taxon>
        <taxon>Pseudomonadati</taxon>
        <taxon>Pseudomonadota</taxon>
        <taxon>Gammaproteobacteria</taxon>
        <taxon>Pseudomonadales</taxon>
        <taxon>Pseudomonadaceae</taxon>
        <taxon>Permianibacter</taxon>
    </lineage>
</organism>
<keyword evidence="6" id="KW-1185">Reference proteome</keyword>
<accession>A0A4R6V3B0</accession>
<evidence type="ECO:0000313" key="6">
    <source>
        <dbReference type="Proteomes" id="UP000295375"/>
    </source>
</evidence>
<comment type="caution">
    <text evidence="5">The sequence shown here is derived from an EMBL/GenBank/DDBJ whole genome shotgun (WGS) entry which is preliminary data.</text>
</comment>
<name>A0A4R6V3B0_9GAMM</name>
<dbReference type="GO" id="GO:0006527">
    <property type="term" value="P:L-arginine catabolic process"/>
    <property type="evidence" value="ECO:0007669"/>
    <property type="project" value="UniProtKB-UniRule"/>
</dbReference>
<protein>
    <recommendedName>
        <fullName evidence="4">Arginine N-succinyltransferase</fullName>
        <ecNumber evidence="4">2.3.1.109</ecNumber>
    </recommendedName>
</protein>
<dbReference type="PANTHER" id="PTHR30420">
    <property type="entry name" value="N-SUCCINYLARGININE DIHYDROLASE"/>
    <property type="match status" value="1"/>
</dbReference>
<dbReference type="NCBIfam" id="TIGR03244">
    <property type="entry name" value="arg_catab_AstA"/>
    <property type="match status" value="1"/>
</dbReference>
<reference evidence="5 6" key="1">
    <citation type="submission" date="2019-03" db="EMBL/GenBank/DDBJ databases">
        <title>Genomic Encyclopedia of Type Strains, Phase IV (KMG-IV): sequencing the most valuable type-strain genomes for metagenomic binning, comparative biology and taxonomic classification.</title>
        <authorList>
            <person name="Goeker M."/>
        </authorList>
    </citation>
    <scope>NUCLEOTIDE SEQUENCE [LARGE SCALE GENOMIC DNA]</scope>
    <source>
        <strain evidence="5 6">DSM 103792</strain>
    </source>
</reference>
<dbReference type="Gene3D" id="3.40.630.30">
    <property type="match status" value="1"/>
</dbReference>
<proteinExistence type="predicted"/>
<keyword evidence="3" id="KW-0012">Acyltransferase</keyword>
<dbReference type="InterPro" id="IPR017650">
    <property type="entry name" value="Arginine_N-succinylTrfase"/>
</dbReference>
<dbReference type="Pfam" id="PF04958">
    <property type="entry name" value="AstA"/>
    <property type="match status" value="1"/>
</dbReference>
<dbReference type="PANTHER" id="PTHR30420:SF1">
    <property type="entry name" value="ARGININE N-SUCCINYLTRANSFERASE"/>
    <property type="match status" value="1"/>
</dbReference>
<dbReference type="InterPro" id="IPR007041">
    <property type="entry name" value="Arg_succinylTrfase_AstA/AruG"/>
</dbReference>
<dbReference type="EMBL" id="SNYM01000002">
    <property type="protein sequence ID" value="TDQ50644.1"/>
    <property type="molecule type" value="Genomic_DNA"/>
</dbReference>
<dbReference type="Gene3D" id="2.40.40.20">
    <property type="match status" value="1"/>
</dbReference>
<dbReference type="AlphaFoldDB" id="A0A4R6V3B0"/>
<gene>
    <name evidence="5" type="ORF">EV696_102327</name>
</gene>
<keyword evidence="2 5" id="KW-0808">Transferase</keyword>
<evidence type="ECO:0000256" key="3">
    <source>
        <dbReference type="ARBA" id="ARBA00023315"/>
    </source>
</evidence>
<dbReference type="InterPro" id="IPR016181">
    <property type="entry name" value="Acyl_CoA_acyltransferase"/>
</dbReference>
<evidence type="ECO:0000256" key="4">
    <source>
        <dbReference type="NCBIfam" id="TIGR03244"/>
    </source>
</evidence>
<evidence type="ECO:0000256" key="1">
    <source>
        <dbReference type="ARBA" id="ARBA00022503"/>
    </source>
</evidence>
<dbReference type="NCBIfam" id="TIGR03243">
    <property type="entry name" value="arg_catab_AOST"/>
    <property type="match status" value="1"/>
</dbReference>
<dbReference type="EC" id="2.3.1.109" evidence="4"/>
<dbReference type="Proteomes" id="UP000295375">
    <property type="component" value="Unassembled WGS sequence"/>
</dbReference>